<protein>
    <submittedName>
        <fullName evidence="3">Zn-dependent M28 family amino/carboxypeptidase</fullName>
    </submittedName>
</protein>
<dbReference type="Proteomes" id="UP001228905">
    <property type="component" value="Unassembled WGS sequence"/>
</dbReference>
<evidence type="ECO:0000313" key="3">
    <source>
        <dbReference type="EMBL" id="MDQ0462441.1"/>
    </source>
</evidence>
<accession>A0ABU0IKA8</accession>
<dbReference type="Pfam" id="PF04389">
    <property type="entry name" value="Peptidase_M28"/>
    <property type="match status" value="1"/>
</dbReference>
<name>A0ABU0IKA8_9CAUL</name>
<dbReference type="InterPro" id="IPR045175">
    <property type="entry name" value="M28_fam"/>
</dbReference>
<feature type="chain" id="PRO_5045290963" evidence="1">
    <location>
        <begin position="19"/>
        <end position="306"/>
    </location>
</feature>
<gene>
    <name evidence="3" type="ORF">QO010_000189</name>
</gene>
<sequence length="306" mass="32539">MLRRLLLAGLALGSLAMASLPPKDADRLIDDVRILAADDMQGRLVGTPGSAKARAYILQRFAEIDIVPILPAGFEQPFDFSHRGEPGKGVNIVGQIVGTDPSLPVLVVSAHYDHLGIRDGEIYNGADDNASGVAGLLAIAQAFKAKPPRHTVIFAVFDAEEEGLKGAKAFVAATPVPLARVALDLNLDMIGTNDKNELYVSGAFPFPWLRGRLEALAADAPVTLKLGHDDPKLGADDWSDQSDQGAFGAAGRPWVYFGVEDHPEYHKPADKFATIPQPFFKAAVATVVAAALAFEADLDAIAERKG</sequence>
<dbReference type="EMBL" id="JAUSVS010000001">
    <property type="protein sequence ID" value="MDQ0462441.1"/>
    <property type="molecule type" value="Genomic_DNA"/>
</dbReference>
<dbReference type="Gene3D" id="3.40.630.10">
    <property type="entry name" value="Zn peptidases"/>
    <property type="match status" value="1"/>
</dbReference>
<dbReference type="PANTHER" id="PTHR12147:SF26">
    <property type="entry name" value="PEPTIDASE M28 DOMAIN-CONTAINING PROTEIN"/>
    <property type="match status" value="1"/>
</dbReference>
<dbReference type="SUPFAM" id="SSF53187">
    <property type="entry name" value="Zn-dependent exopeptidases"/>
    <property type="match status" value="1"/>
</dbReference>
<keyword evidence="4" id="KW-1185">Reference proteome</keyword>
<keyword evidence="1" id="KW-0732">Signal</keyword>
<evidence type="ECO:0000256" key="1">
    <source>
        <dbReference type="SAM" id="SignalP"/>
    </source>
</evidence>
<evidence type="ECO:0000313" key="4">
    <source>
        <dbReference type="Proteomes" id="UP001228905"/>
    </source>
</evidence>
<comment type="caution">
    <text evidence="3">The sequence shown here is derived from an EMBL/GenBank/DDBJ whole genome shotgun (WGS) entry which is preliminary data.</text>
</comment>
<dbReference type="PANTHER" id="PTHR12147">
    <property type="entry name" value="METALLOPEPTIDASE M28 FAMILY MEMBER"/>
    <property type="match status" value="1"/>
</dbReference>
<organism evidence="3 4">
    <name type="scientific">Caulobacter ginsengisoli</name>
    <dbReference type="NCBI Taxonomy" id="400775"/>
    <lineage>
        <taxon>Bacteria</taxon>
        <taxon>Pseudomonadati</taxon>
        <taxon>Pseudomonadota</taxon>
        <taxon>Alphaproteobacteria</taxon>
        <taxon>Caulobacterales</taxon>
        <taxon>Caulobacteraceae</taxon>
        <taxon>Caulobacter</taxon>
    </lineage>
</organism>
<feature type="signal peptide" evidence="1">
    <location>
        <begin position="1"/>
        <end position="18"/>
    </location>
</feature>
<reference evidence="3 4" key="1">
    <citation type="submission" date="2023-07" db="EMBL/GenBank/DDBJ databases">
        <title>Genomic Encyclopedia of Type Strains, Phase IV (KMG-IV): sequencing the most valuable type-strain genomes for metagenomic binning, comparative biology and taxonomic classification.</title>
        <authorList>
            <person name="Goeker M."/>
        </authorList>
    </citation>
    <scope>NUCLEOTIDE SEQUENCE [LARGE SCALE GENOMIC DNA]</scope>
    <source>
        <strain evidence="3 4">DSM 18695</strain>
    </source>
</reference>
<proteinExistence type="predicted"/>
<feature type="domain" description="Peptidase M28" evidence="2">
    <location>
        <begin position="91"/>
        <end position="289"/>
    </location>
</feature>
<dbReference type="RefSeq" id="WP_307344753.1">
    <property type="nucleotide sequence ID" value="NZ_JAUSVS010000001.1"/>
</dbReference>
<dbReference type="InterPro" id="IPR007484">
    <property type="entry name" value="Peptidase_M28"/>
</dbReference>
<evidence type="ECO:0000259" key="2">
    <source>
        <dbReference type="Pfam" id="PF04389"/>
    </source>
</evidence>